<feature type="transmembrane region" description="Helical" evidence="2">
    <location>
        <begin position="544"/>
        <end position="567"/>
    </location>
</feature>
<dbReference type="EMBL" id="JACHMP010000001">
    <property type="protein sequence ID" value="MBB5821408.1"/>
    <property type="molecule type" value="Genomic_DNA"/>
</dbReference>
<comment type="caution">
    <text evidence="3">The sequence shown here is derived from an EMBL/GenBank/DDBJ whole genome shotgun (WGS) entry which is preliminary data.</text>
</comment>
<evidence type="ECO:0000256" key="1">
    <source>
        <dbReference type="SAM" id="MobiDB-lite"/>
    </source>
</evidence>
<evidence type="ECO:0000313" key="3">
    <source>
        <dbReference type="EMBL" id="MBB5821408.1"/>
    </source>
</evidence>
<dbReference type="Proteomes" id="UP000540685">
    <property type="component" value="Unassembled WGS sequence"/>
</dbReference>
<feature type="compositionally biased region" description="Low complexity" evidence="1">
    <location>
        <begin position="16"/>
        <end position="28"/>
    </location>
</feature>
<keyword evidence="2" id="KW-0472">Membrane</keyword>
<feature type="transmembrane region" description="Helical" evidence="2">
    <location>
        <begin position="44"/>
        <end position="64"/>
    </location>
</feature>
<keyword evidence="2" id="KW-1133">Transmembrane helix</keyword>
<evidence type="ECO:0008006" key="5">
    <source>
        <dbReference type="Google" id="ProtNLM"/>
    </source>
</evidence>
<feature type="transmembrane region" description="Helical" evidence="2">
    <location>
        <begin position="488"/>
        <end position="506"/>
    </location>
</feature>
<feature type="transmembrane region" description="Helical" evidence="2">
    <location>
        <begin position="464"/>
        <end position="481"/>
    </location>
</feature>
<dbReference type="RefSeq" id="WP_184854790.1">
    <property type="nucleotide sequence ID" value="NZ_JACHMP010000001.1"/>
</dbReference>
<feature type="transmembrane region" description="Helical" evidence="2">
    <location>
        <begin position="144"/>
        <end position="167"/>
    </location>
</feature>
<keyword evidence="2" id="KW-0812">Transmembrane</keyword>
<feature type="transmembrane region" description="Helical" evidence="2">
    <location>
        <begin position="278"/>
        <end position="295"/>
    </location>
</feature>
<keyword evidence="4" id="KW-1185">Reference proteome</keyword>
<name>A0A7W9IJT0_9ACTN</name>
<feature type="transmembrane region" description="Helical" evidence="2">
    <location>
        <begin position="179"/>
        <end position="197"/>
    </location>
</feature>
<feature type="transmembrane region" description="Helical" evidence="2">
    <location>
        <begin position="204"/>
        <end position="223"/>
    </location>
</feature>
<feature type="region of interest" description="Disordered" evidence="1">
    <location>
        <begin position="1"/>
        <end position="28"/>
    </location>
</feature>
<feature type="transmembrane region" description="Helical" evidence="2">
    <location>
        <begin position="347"/>
        <end position="366"/>
    </location>
</feature>
<reference evidence="3 4" key="1">
    <citation type="submission" date="2020-08" db="EMBL/GenBank/DDBJ databases">
        <title>Sequencing the genomes of 1000 actinobacteria strains.</title>
        <authorList>
            <person name="Klenk H.-P."/>
        </authorList>
    </citation>
    <scope>NUCLEOTIDE SEQUENCE [LARGE SCALE GENOMIC DNA]</scope>
    <source>
        <strain evidence="3 4">DSM 46887</strain>
    </source>
</reference>
<evidence type="ECO:0000313" key="4">
    <source>
        <dbReference type="Proteomes" id="UP000540685"/>
    </source>
</evidence>
<feature type="compositionally biased region" description="Basic and acidic residues" evidence="1">
    <location>
        <begin position="385"/>
        <end position="396"/>
    </location>
</feature>
<feature type="region of interest" description="Disordered" evidence="1">
    <location>
        <begin position="571"/>
        <end position="599"/>
    </location>
</feature>
<feature type="compositionally biased region" description="Pro residues" evidence="1">
    <location>
        <begin position="1"/>
        <end position="15"/>
    </location>
</feature>
<proteinExistence type="predicted"/>
<feature type="compositionally biased region" description="Basic and acidic residues" evidence="1">
    <location>
        <begin position="577"/>
        <end position="599"/>
    </location>
</feature>
<sequence length="599" mass="63657">MSGRPPAPETAPPATPAERATTRAPARATVSAMVSAPARGKVPATVWAAALVAVAGTVAALLGAGVRSRFGGHVAVDEPQYLLTALSLFEDLDLDITDELDQRRWTPWAGTEPLPVQTEVLADGTQISPHDPLLPILLALPMGLGGWIAAKATMAVMAGALAALALWTAVRRFAVPLRLAAAGVTLAAVSAPLAVYGQQVYPELPAALAALAAVALLTGPAFAPGDHPRGRGVAAFGVVIIALPWLSVKYAPVAAAIAGLALWRLWRIGRGRADRRPVVALAAWFAAMGVVYLVVHRLVWGGWTVYASGDHFQESGEFGVMGFDPNYVGRASRLVGLMVDRGYGLAAWQPAWLLLLPAVGLALWCLRPRGALRHRRGAVPPDPARVTRPDSSRVTRPDSATAASSRPSSAVSPRPSGTVPPGPPYALPSRASFAALLLPLAAGWLTATFVALTMNGHWWPGRQLVVVLPLALLLVLVLLASRPGRLRWAGLTLGLAGAVDYAWLLADGYARRITWVSGFEQVGSPLYRLLRPVLPDYRLGWSGFWPLHLTWVLVSVLLVAYGMPYLLKGRSDEEDPDPRRGGDAGDGRRADLRRGRLRR</sequence>
<feature type="transmembrane region" description="Helical" evidence="2">
    <location>
        <begin position="433"/>
        <end position="452"/>
    </location>
</feature>
<protein>
    <recommendedName>
        <fullName evidence="5">Glycosyltransferase RgtA/B/C/D-like domain-containing protein</fullName>
    </recommendedName>
</protein>
<feature type="compositionally biased region" description="Low complexity" evidence="1">
    <location>
        <begin position="397"/>
        <end position="417"/>
    </location>
</feature>
<dbReference type="AlphaFoldDB" id="A0A7W9IJT0"/>
<accession>A0A7W9IJT0</accession>
<feature type="region of interest" description="Disordered" evidence="1">
    <location>
        <begin position="377"/>
        <end position="422"/>
    </location>
</feature>
<feature type="transmembrane region" description="Helical" evidence="2">
    <location>
        <begin position="235"/>
        <end position="266"/>
    </location>
</feature>
<gene>
    <name evidence="3" type="ORF">F4562_004470</name>
</gene>
<evidence type="ECO:0000256" key="2">
    <source>
        <dbReference type="SAM" id="Phobius"/>
    </source>
</evidence>
<organism evidence="3 4">
    <name type="scientific">Streptosporangium becharense</name>
    <dbReference type="NCBI Taxonomy" id="1816182"/>
    <lineage>
        <taxon>Bacteria</taxon>
        <taxon>Bacillati</taxon>
        <taxon>Actinomycetota</taxon>
        <taxon>Actinomycetes</taxon>
        <taxon>Streptosporangiales</taxon>
        <taxon>Streptosporangiaceae</taxon>
        <taxon>Streptosporangium</taxon>
    </lineage>
</organism>